<dbReference type="GO" id="GO:0045892">
    <property type="term" value="P:negative regulation of DNA-templated transcription"/>
    <property type="evidence" value="ECO:0007669"/>
    <property type="project" value="InterPro"/>
</dbReference>
<evidence type="ECO:0000256" key="2">
    <source>
        <dbReference type="SAM" id="MobiDB-lite"/>
    </source>
</evidence>
<keyword evidence="4" id="KW-1185">Reference proteome</keyword>
<organism evidence="3 4">
    <name type="scientific">Mucuna pruriens</name>
    <name type="common">Velvet bean</name>
    <name type="synonym">Dolichos pruriens</name>
    <dbReference type="NCBI Taxonomy" id="157652"/>
    <lineage>
        <taxon>Eukaryota</taxon>
        <taxon>Viridiplantae</taxon>
        <taxon>Streptophyta</taxon>
        <taxon>Embryophyta</taxon>
        <taxon>Tracheophyta</taxon>
        <taxon>Spermatophyta</taxon>
        <taxon>Magnoliopsida</taxon>
        <taxon>eudicotyledons</taxon>
        <taxon>Gunneridae</taxon>
        <taxon>Pentapetalae</taxon>
        <taxon>rosids</taxon>
        <taxon>fabids</taxon>
        <taxon>Fabales</taxon>
        <taxon>Fabaceae</taxon>
        <taxon>Papilionoideae</taxon>
        <taxon>50 kb inversion clade</taxon>
        <taxon>NPAAA clade</taxon>
        <taxon>indigoferoid/millettioid clade</taxon>
        <taxon>Phaseoleae</taxon>
        <taxon>Mucuna</taxon>
    </lineage>
</organism>
<evidence type="ECO:0000313" key="4">
    <source>
        <dbReference type="Proteomes" id="UP000257109"/>
    </source>
</evidence>
<dbReference type="Proteomes" id="UP000257109">
    <property type="component" value="Unassembled WGS sequence"/>
</dbReference>
<feature type="non-terminal residue" evidence="3">
    <location>
        <position position="1"/>
    </location>
</feature>
<dbReference type="GO" id="GO:0005634">
    <property type="term" value="C:nucleus"/>
    <property type="evidence" value="ECO:0007669"/>
    <property type="project" value="TreeGrafter"/>
</dbReference>
<dbReference type="OrthoDB" id="10470248at2759"/>
<dbReference type="GO" id="GO:0003723">
    <property type="term" value="F:RNA binding"/>
    <property type="evidence" value="ECO:0007669"/>
    <property type="project" value="InterPro"/>
</dbReference>
<sequence>MHEADGAYKRKGRLLQKPSVKEAELGSSKPSQFPTAFPPFRRSHLHSHTYTTLIHILSHLSAYNTSLQTPTQPFSIPDNGSGRMEQENQEKEPKCSEFVDSDFLDPKDPISQKEIQEVQEIIEGVGDKDMDFTSNKMVLDEIEHRMGIEEMSTQANGFDKEQKLMDELELVVRGTEDLVCDSGLIPLNFGLDEKRNDGCEVGLMAFEDVEFLDSDVNSSGNARDMEEGEISGELGTDGNSFDVSFADALILQQMEVDNVQKPENVTGNMIYPSKIENQEKEKGYDSNSSVLNALQDVNNSGQVESRTSGKKGIACGIEVTISQETIESEKAGTSYFDFLGLIIDHLLQLVNASKKNKRGPGNKEKKKMKYRKKRAEHNRELGVKSLQLQHVQKPKIVSHCLHYLKGRCHEIDGTHHLYPC</sequence>
<protein>
    <submittedName>
        <fullName evidence="3">Uncharacterized protein</fullName>
    </submittedName>
</protein>
<dbReference type="PANTHER" id="PTHR13119:SF12">
    <property type="entry name" value="PROTEIN SUPPRESSOR OF SABLE"/>
    <property type="match status" value="1"/>
</dbReference>
<feature type="region of interest" description="Disordered" evidence="2">
    <location>
        <begin position="1"/>
        <end position="35"/>
    </location>
</feature>
<gene>
    <name evidence="3" type="ORF">CR513_56203</name>
</gene>
<dbReference type="AlphaFoldDB" id="A0A371EGJ3"/>
<dbReference type="EMBL" id="QJKJ01014033">
    <property type="protein sequence ID" value="RDX65163.1"/>
    <property type="molecule type" value="Genomic_DNA"/>
</dbReference>
<dbReference type="PANTHER" id="PTHR13119">
    <property type="entry name" value="ZINC FINGER CCCH DOMAIN-CONTAINING PROTEI"/>
    <property type="match status" value="1"/>
</dbReference>
<dbReference type="InterPro" id="IPR045124">
    <property type="entry name" value="Su(sable)-like"/>
</dbReference>
<proteinExistence type="predicted"/>
<evidence type="ECO:0000256" key="1">
    <source>
        <dbReference type="ARBA" id="ARBA00022737"/>
    </source>
</evidence>
<comment type="caution">
    <text evidence="3">The sequence shown here is derived from an EMBL/GenBank/DDBJ whole genome shotgun (WGS) entry which is preliminary data.</text>
</comment>
<name>A0A371EGJ3_MUCPR</name>
<feature type="region of interest" description="Disordered" evidence="2">
    <location>
        <begin position="69"/>
        <end position="91"/>
    </location>
</feature>
<dbReference type="STRING" id="157652.A0A371EGJ3"/>
<accession>A0A371EGJ3</accession>
<evidence type="ECO:0000313" key="3">
    <source>
        <dbReference type="EMBL" id="RDX65163.1"/>
    </source>
</evidence>
<keyword evidence="1" id="KW-0677">Repeat</keyword>
<reference evidence="3" key="1">
    <citation type="submission" date="2018-05" db="EMBL/GenBank/DDBJ databases">
        <title>Draft genome of Mucuna pruriens seed.</title>
        <authorList>
            <person name="Nnadi N.E."/>
            <person name="Vos R."/>
            <person name="Hasami M.H."/>
            <person name="Devisetty U.K."/>
            <person name="Aguiy J.C."/>
        </authorList>
    </citation>
    <scope>NUCLEOTIDE SEQUENCE [LARGE SCALE GENOMIC DNA]</scope>
    <source>
        <strain evidence="3">JCA_2017</strain>
    </source>
</reference>